<dbReference type="Pfam" id="PF13602">
    <property type="entry name" value="ADH_zinc_N_2"/>
    <property type="match status" value="1"/>
</dbReference>
<dbReference type="Proteomes" id="UP001551675">
    <property type="component" value="Unassembled WGS sequence"/>
</dbReference>
<dbReference type="EMBL" id="JBFALK010000003">
    <property type="protein sequence ID" value="MEV0968421.1"/>
    <property type="molecule type" value="Genomic_DNA"/>
</dbReference>
<comment type="caution">
    <text evidence="2">The sequence shown here is derived from an EMBL/GenBank/DDBJ whole genome shotgun (WGS) entry which is preliminary data.</text>
</comment>
<feature type="compositionally biased region" description="Basic and acidic residues" evidence="1">
    <location>
        <begin position="10"/>
        <end position="20"/>
    </location>
</feature>
<evidence type="ECO:0000256" key="1">
    <source>
        <dbReference type="SAM" id="MobiDB-lite"/>
    </source>
</evidence>
<evidence type="ECO:0000313" key="2">
    <source>
        <dbReference type="EMBL" id="MEV0968421.1"/>
    </source>
</evidence>
<organism evidence="2 3">
    <name type="scientific">Microtetraspora glauca</name>
    <dbReference type="NCBI Taxonomy" id="1996"/>
    <lineage>
        <taxon>Bacteria</taxon>
        <taxon>Bacillati</taxon>
        <taxon>Actinomycetota</taxon>
        <taxon>Actinomycetes</taxon>
        <taxon>Streptosporangiales</taxon>
        <taxon>Streptosporangiaceae</taxon>
        <taxon>Microtetraspora</taxon>
    </lineage>
</organism>
<evidence type="ECO:0000313" key="3">
    <source>
        <dbReference type="Proteomes" id="UP001551675"/>
    </source>
</evidence>
<gene>
    <name evidence="2" type="ORF">AB0I59_07290</name>
</gene>
<sequence>MSRYPLSRAGDAHADLENRRATGKVVLVPR</sequence>
<feature type="region of interest" description="Disordered" evidence="1">
    <location>
        <begin position="1"/>
        <end position="30"/>
    </location>
</feature>
<protein>
    <submittedName>
        <fullName evidence="2">Zinc-binding dehydrogenase</fullName>
    </submittedName>
</protein>
<reference evidence="2 3" key="1">
    <citation type="submission" date="2024-06" db="EMBL/GenBank/DDBJ databases">
        <title>The Natural Products Discovery Center: Release of the First 8490 Sequenced Strains for Exploring Actinobacteria Biosynthetic Diversity.</title>
        <authorList>
            <person name="Kalkreuter E."/>
            <person name="Kautsar S.A."/>
            <person name="Yang D."/>
            <person name="Bader C.D."/>
            <person name="Teijaro C.N."/>
            <person name="Fluegel L."/>
            <person name="Davis C.M."/>
            <person name="Simpson J.R."/>
            <person name="Lauterbach L."/>
            <person name="Steele A.D."/>
            <person name="Gui C."/>
            <person name="Meng S."/>
            <person name="Li G."/>
            <person name="Viehrig K."/>
            <person name="Ye F."/>
            <person name="Su P."/>
            <person name="Kiefer A.F."/>
            <person name="Nichols A."/>
            <person name="Cepeda A.J."/>
            <person name="Yan W."/>
            <person name="Fan B."/>
            <person name="Jiang Y."/>
            <person name="Adhikari A."/>
            <person name="Zheng C.-J."/>
            <person name="Schuster L."/>
            <person name="Cowan T.M."/>
            <person name="Smanski M.J."/>
            <person name="Chevrette M.G."/>
            <person name="De Carvalho L.P.S."/>
            <person name="Shen B."/>
        </authorList>
    </citation>
    <scope>NUCLEOTIDE SEQUENCE [LARGE SCALE GENOMIC DNA]</scope>
    <source>
        <strain evidence="2 3">NPDC050100</strain>
    </source>
</reference>
<accession>A0ABV3G9W3</accession>
<keyword evidence="3" id="KW-1185">Reference proteome</keyword>
<dbReference type="Gene3D" id="3.90.180.10">
    <property type="entry name" value="Medium-chain alcohol dehydrogenases, catalytic domain"/>
    <property type="match status" value="1"/>
</dbReference>
<name>A0ABV3G9W3_MICGL</name>
<proteinExistence type="predicted"/>
<dbReference type="RefSeq" id="WP_358131583.1">
    <property type="nucleotide sequence ID" value="NZ_JBFALK010000003.1"/>
</dbReference>